<evidence type="ECO:0000313" key="4">
    <source>
        <dbReference type="Proteomes" id="UP000051221"/>
    </source>
</evidence>
<keyword evidence="2" id="KW-0378">Hydrolase</keyword>
<dbReference type="Gene3D" id="3.10.129.10">
    <property type="entry name" value="Hotdog Thioesterase"/>
    <property type="match status" value="1"/>
</dbReference>
<gene>
    <name evidence="3" type="ORF">AMR76_11380</name>
</gene>
<evidence type="ECO:0000256" key="1">
    <source>
        <dbReference type="ARBA" id="ARBA00005953"/>
    </source>
</evidence>
<dbReference type="GO" id="GO:0047617">
    <property type="term" value="F:fatty acyl-CoA hydrolase activity"/>
    <property type="evidence" value="ECO:0007669"/>
    <property type="project" value="TreeGrafter"/>
</dbReference>
<dbReference type="PANTHER" id="PTHR31793">
    <property type="entry name" value="4-HYDROXYBENZOYL-COA THIOESTERASE FAMILY MEMBER"/>
    <property type="match status" value="1"/>
</dbReference>
<evidence type="ECO:0000256" key="2">
    <source>
        <dbReference type="ARBA" id="ARBA00022801"/>
    </source>
</evidence>
<dbReference type="InParanoid" id="A0A0Q2MCS7"/>
<dbReference type="PANTHER" id="PTHR31793:SF27">
    <property type="entry name" value="NOVEL THIOESTERASE SUPERFAMILY DOMAIN AND SAPOSIN A-TYPE DOMAIN CONTAINING PROTEIN (0610012H03RIK)"/>
    <property type="match status" value="1"/>
</dbReference>
<sequence>MSDVTFPLETEVTLVTSFQDADPMGVIYHGNYFRYFEEARRELLDKIAYGYLAMNDSGYMWPVIDAHVKYVKAIPFNHSIRIHARLTEWENRLRIDYVIFDAQSGKRMCKAHTTQVAVERDTQDMCFVSPTIFTDKVAHWHQTGECLQ</sequence>
<comment type="caution">
    <text evidence="3">The sequence shown here is derived from an EMBL/GenBank/DDBJ whole genome shotgun (WGS) entry which is preliminary data.</text>
</comment>
<proteinExistence type="inferred from homology"/>
<dbReference type="SUPFAM" id="SSF54637">
    <property type="entry name" value="Thioesterase/thiol ester dehydrase-isomerase"/>
    <property type="match status" value="1"/>
</dbReference>
<protein>
    <submittedName>
        <fullName evidence="3">4-hydroxybenzoyl-CoA thioesterase</fullName>
    </submittedName>
</protein>
<dbReference type="RefSeq" id="WP_055466138.1">
    <property type="nucleotide sequence ID" value="NZ_LKHS01000009.1"/>
</dbReference>
<dbReference type="CDD" id="cd00586">
    <property type="entry name" value="4HBT"/>
    <property type="match status" value="1"/>
</dbReference>
<evidence type="ECO:0000313" key="3">
    <source>
        <dbReference type="EMBL" id="KQH85873.1"/>
    </source>
</evidence>
<name>A0A0Q2MCS7_VIBFU</name>
<dbReference type="EMBL" id="LKHS01000009">
    <property type="protein sequence ID" value="KQH85873.1"/>
    <property type="molecule type" value="Genomic_DNA"/>
</dbReference>
<dbReference type="Pfam" id="PF13279">
    <property type="entry name" value="4HBT_2"/>
    <property type="match status" value="1"/>
</dbReference>
<accession>A0A0Q2MCS7</accession>
<dbReference type="InterPro" id="IPR050563">
    <property type="entry name" value="4-hydroxybenzoyl-CoA_TE"/>
</dbReference>
<comment type="similarity">
    <text evidence="1">Belongs to the 4-hydroxybenzoyl-CoA thioesterase family.</text>
</comment>
<organism evidence="3 4">
    <name type="scientific">Vibrio furnissii</name>
    <dbReference type="NCBI Taxonomy" id="29494"/>
    <lineage>
        <taxon>Bacteria</taxon>
        <taxon>Pseudomonadati</taxon>
        <taxon>Pseudomonadota</taxon>
        <taxon>Gammaproteobacteria</taxon>
        <taxon>Vibrionales</taxon>
        <taxon>Vibrionaceae</taxon>
        <taxon>Vibrio</taxon>
    </lineage>
</organism>
<keyword evidence="4" id="KW-1185">Reference proteome</keyword>
<reference evidence="3 4" key="1">
    <citation type="submission" date="2015-08" db="EMBL/GenBank/DDBJ databases">
        <title>Antibacterial properties of a collection of Vibrionaceae strains.</title>
        <authorList>
            <person name="Giubergia S."/>
        </authorList>
    </citation>
    <scope>NUCLEOTIDE SEQUENCE [LARGE SCALE GENOMIC DNA]</scope>
    <source>
        <strain evidence="3 4">S0821</strain>
    </source>
</reference>
<dbReference type="Proteomes" id="UP000051221">
    <property type="component" value="Unassembled WGS sequence"/>
</dbReference>
<dbReference type="AlphaFoldDB" id="A0A0Q2MCS7"/>
<dbReference type="InterPro" id="IPR029069">
    <property type="entry name" value="HotDog_dom_sf"/>
</dbReference>